<dbReference type="STRING" id="159449.B4N89_32395"/>
<evidence type="ECO:0000259" key="1">
    <source>
        <dbReference type="Pfam" id="PF04738"/>
    </source>
</evidence>
<reference evidence="2 3" key="1">
    <citation type="submission" date="2017-03" db="EMBL/GenBank/DDBJ databases">
        <title>Draft genome sequence of Streptomyces scabrisporus NF3, endophyte isolated from Amphipterygium adstringens.</title>
        <authorList>
            <person name="Vazquez M."/>
            <person name="Ceapa C.D."/>
            <person name="Rodriguez Luna D."/>
            <person name="Sanchez Esquivel S."/>
        </authorList>
    </citation>
    <scope>NUCLEOTIDE SEQUENCE [LARGE SCALE GENOMIC DNA]</scope>
    <source>
        <strain evidence="2 3">NF3</strain>
    </source>
</reference>
<name>A0A1T3NPM9_9ACTN</name>
<comment type="caution">
    <text evidence="2">The sequence shown here is derived from an EMBL/GenBank/DDBJ whole genome shotgun (WGS) entry which is preliminary data.</text>
</comment>
<protein>
    <recommendedName>
        <fullName evidence="1">Lantibiotic dehydratase N-terminal domain-containing protein</fullName>
    </recommendedName>
</protein>
<feature type="domain" description="Lantibiotic dehydratase N-terminal" evidence="1">
    <location>
        <begin position="148"/>
        <end position="205"/>
    </location>
</feature>
<proteinExistence type="predicted"/>
<dbReference type="AlphaFoldDB" id="A0A1T3NPM9"/>
<keyword evidence="3" id="KW-1185">Reference proteome</keyword>
<sequence length="210" mass="22660">MTAPADDDGPEWPVEVAPTALLRAAAWPVETLDTFAAPGLTVRAAGIVSRVAALAARRPTLLARLHAAVPHVADPAARHRLLAVRRAVGRGDAPWGALPVIGDPELTGLLAADAADRTELARSRAAFEAEYAAELARQRHALWRLTHEPRFARALVLAHREVARHWAGAPESAPADKRRRRTEDTVLRYLLRAAGRPTPAGAWAGWHRCG</sequence>
<dbReference type="InterPro" id="IPR006827">
    <property type="entry name" value="Lant_deHydtase_N"/>
</dbReference>
<evidence type="ECO:0000313" key="3">
    <source>
        <dbReference type="Proteomes" id="UP000190037"/>
    </source>
</evidence>
<gene>
    <name evidence="2" type="ORF">B4N89_32395</name>
</gene>
<dbReference type="EMBL" id="MWQN01000002">
    <property type="protein sequence ID" value="OPC78837.1"/>
    <property type="molecule type" value="Genomic_DNA"/>
</dbReference>
<accession>A0A1T3NPM9</accession>
<dbReference type="Pfam" id="PF04738">
    <property type="entry name" value="Lant_dehydr_N"/>
    <property type="match status" value="1"/>
</dbReference>
<dbReference type="Proteomes" id="UP000190037">
    <property type="component" value="Unassembled WGS sequence"/>
</dbReference>
<evidence type="ECO:0000313" key="2">
    <source>
        <dbReference type="EMBL" id="OPC78837.1"/>
    </source>
</evidence>
<organism evidence="2 3">
    <name type="scientific">Embleya scabrispora</name>
    <dbReference type="NCBI Taxonomy" id="159449"/>
    <lineage>
        <taxon>Bacteria</taxon>
        <taxon>Bacillati</taxon>
        <taxon>Actinomycetota</taxon>
        <taxon>Actinomycetes</taxon>
        <taxon>Kitasatosporales</taxon>
        <taxon>Streptomycetaceae</taxon>
        <taxon>Embleya</taxon>
    </lineage>
</organism>